<proteinExistence type="predicted"/>
<protein>
    <submittedName>
        <fullName evidence="1">2068_t:CDS:1</fullName>
    </submittedName>
</protein>
<accession>A0ACA9K0M4</accession>
<name>A0ACA9K0M4_9GLOM</name>
<dbReference type="EMBL" id="CAJVPT010000498">
    <property type="protein sequence ID" value="CAG8445444.1"/>
    <property type="molecule type" value="Genomic_DNA"/>
</dbReference>
<comment type="caution">
    <text evidence="1">The sequence shown here is derived from an EMBL/GenBank/DDBJ whole genome shotgun (WGS) entry which is preliminary data.</text>
</comment>
<sequence>MSVSYAMMIASRIVGGVVGGSDAAMRVMASEMVDKASEAKIFAWMMMSYRTGQILGQPVGGVLAHPERAFPSLFGGAFWRAHPYALPCFVGAAYAAFFAIVGALRSFKELVPSIRRSSQNQTLDGLDLRDSRFVGQDYITMDPYDSNARVL</sequence>
<evidence type="ECO:0000313" key="1">
    <source>
        <dbReference type="EMBL" id="CAG8445444.1"/>
    </source>
</evidence>
<organism evidence="1 2">
    <name type="scientific">Acaulospora colombiana</name>
    <dbReference type="NCBI Taxonomy" id="27376"/>
    <lineage>
        <taxon>Eukaryota</taxon>
        <taxon>Fungi</taxon>
        <taxon>Fungi incertae sedis</taxon>
        <taxon>Mucoromycota</taxon>
        <taxon>Glomeromycotina</taxon>
        <taxon>Glomeromycetes</taxon>
        <taxon>Diversisporales</taxon>
        <taxon>Acaulosporaceae</taxon>
        <taxon>Acaulospora</taxon>
    </lineage>
</organism>
<gene>
    <name evidence="1" type="ORF">ACOLOM_LOCUS482</name>
</gene>
<keyword evidence="2" id="KW-1185">Reference proteome</keyword>
<dbReference type="Proteomes" id="UP000789525">
    <property type="component" value="Unassembled WGS sequence"/>
</dbReference>
<reference evidence="1" key="1">
    <citation type="submission" date="2021-06" db="EMBL/GenBank/DDBJ databases">
        <authorList>
            <person name="Kallberg Y."/>
            <person name="Tangrot J."/>
            <person name="Rosling A."/>
        </authorList>
    </citation>
    <scope>NUCLEOTIDE SEQUENCE</scope>
    <source>
        <strain evidence="1">CL356</strain>
    </source>
</reference>
<evidence type="ECO:0000313" key="2">
    <source>
        <dbReference type="Proteomes" id="UP000789525"/>
    </source>
</evidence>